<dbReference type="Proteomes" id="UP000187465">
    <property type="component" value="Unassembled WGS sequence"/>
</dbReference>
<organism evidence="1 2">
    <name type="scientific">Paenibacillus odorifer</name>
    <dbReference type="NCBI Taxonomy" id="189426"/>
    <lineage>
        <taxon>Bacteria</taxon>
        <taxon>Bacillati</taxon>
        <taxon>Bacillota</taxon>
        <taxon>Bacilli</taxon>
        <taxon>Bacillales</taxon>
        <taxon>Paenibacillaceae</taxon>
        <taxon>Paenibacillus</taxon>
    </lineage>
</organism>
<accession>A0A1R0X980</accession>
<dbReference type="AlphaFoldDB" id="A0A1R0X980"/>
<dbReference type="EMBL" id="MKQP01000022">
    <property type="protein sequence ID" value="OMD31371.1"/>
    <property type="molecule type" value="Genomic_DNA"/>
</dbReference>
<proteinExistence type="predicted"/>
<sequence length="710" mass="76834">MYPISPLYADYLRRLDREFIVKATVQSEDYDSSKIVDFSIENSLSLSSGFEIGNAIPSKLTIKLRTNEIIPANARIVPYLSLTTAGLTWLEATYPWLDTQVPWTGTGTDWMPLGEFFVDSREKVNDVWTFVCYDKLVFADDIYVSTLTYPATMQAIWNEMLQRLGWTYDGSVVINPSYVIQVGPAGFTYRQMMAYIASANSASVFIGKDGTVKFKRFAAAAVPVFEMTASDYSRVKQTNPVKTFTRVVVTYNTEDDLSYEAGSGDGNHTLQLINPFATQSMVNDLLATLNGFAYLPVVIEGMGYPQLEHGDVIGFERYEGSSWLETVSTWSGTDIPWNGIVDYQTLIMHQVFTFSGGLRMTIEAPSQSEQQSEFPARGTIKEAINSLNKTALKEGRNYYGFSASREYGLIVEREDHRSKLTLNSDTMDWQVNGQSALHYDAQANRLKFTGTLEGVDGVFSGSLSAAKGTFAGDLTAAGGTFKGALQAASGSFTGELVAATGSFSGDLNAAGGTFRGALQAASGTFTGDLSAVGGTFTGTLVGVDGNFSGNITASHISGSIVTGGTVRTSADGERIEITPTGLRSYDSNGVRRVSIANDGRGNYGGVGFWGSGGTELAGMYTEDNFSFLYAVGALQIFSFSDRVFFSSNVDFTTANAYGLKISSVEDLQTTLNSKANASESGYNLVFDNTSRNLKLFSRTGGLLAQVNIPK</sequence>
<protein>
    <recommendedName>
        <fullName evidence="3">Prophage tail endopeptidase domain-containing protein</fullName>
    </recommendedName>
</protein>
<evidence type="ECO:0000313" key="2">
    <source>
        <dbReference type="Proteomes" id="UP000187465"/>
    </source>
</evidence>
<evidence type="ECO:0000313" key="1">
    <source>
        <dbReference type="EMBL" id="OMD31371.1"/>
    </source>
</evidence>
<evidence type="ECO:0008006" key="3">
    <source>
        <dbReference type="Google" id="ProtNLM"/>
    </source>
</evidence>
<dbReference type="RefSeq" id="WP_076179179.1">
    <property type="nucleotide sequence ID" value="NZ_MKQP01000022.1"/>
</dbReference>
<comment type="caution">
    <text evidence="1">The sequence shown here is derived from an EMBL/GenBank/DDBJ whole genome shotgun (WGS) entry which is preliminary data.</text>
</comment>
<reference evidence="1 2" key="1">
    <citation type="submission" date="2016-10" db="EMBL/GenBank/DDBJ databases">
        <title>Paenibacillus species isolates.</title>
        <authorList>
            <person name="Beno S.M."/>
        </authorList>
    </citation>
    <scope>NUCLEOTIDE SEQUENCE [LARGE SCALE GENOMIC DNA]</scope>
    <source>
        <strain evidence="1 2">FSL H7-0604</strain>
    </source>
</reference>
<gene>
    <name evidence="1" type="ORF">BJP51_19210</name>
</gene>
<name>A0A1R0X980_9BACL</name>